<keyword evidence="2" id="KW-1185">Reference proteome</keyword>
<sequence>MCRPLLLYVLFLRGFQARSCLLEGLSINFPPGMKPVAGHTDEGSPVLGAPDGEGLCGCARNRADVSGRAASASVAIGGGARQNGNISAINRKL</sequence>
<proteinExistence type="predicted"/>
<reference evidence="1 2" key="1">
    <citation type="submission" date="2017-06" db="EMBL/GenBank/DDBJ databases">
        <authorList>
            <person name="Kim H.J."/>
            <person name="Triplett B.A."/>
        </authorList>
    </citation>
    <scope>NUCLEOTIDE SEQUENCE [LARGE SCALE GENOMIC DNA]</scope>
    <source>
        <strain evidence="1">FRACA_ARgP5</strain>
    </source>
</reference>
<accession>A0A2I2KPE2</accession>
<gene>
    <name evidence="1" type="ORF">FRACA_1940002</name>
</gene>
<dbReference type="EMBL" id="FZMO01000106">
    <property type="protein sequence ID" value="SNQ47538.1"/>
    <property type="molecule type" value="Genomic_DNA"/>
</dbReference>
<dbReference type="Proteomes" id="UP000234331">
    <property type="component" value="Unassembled WGS sequence"/>
</dbReference>
<protein>
    <submittedName>
        <fullName evidence="1">Uncharacterized protein</fullName>
    </submittedName>
</protein>
<name>A0A2I2KPE2_9ACTN</name>
<organism evidence="1 2">
    <name type="scientific">Frankia canadensis</name>
    <dbReference type="NCBI Taxonomy" id="1836972"/>
    <lineage>
        <taxon>Bacteria</taxon>
        <taxon>Bacillati</taxon>
        <taxon>Actinomycetota</taxon>
        <taxon>Actinomycetes</taxon>
        <taxon>Frankiales</taxon>
        <taxon>Frankiaceae</taxon>
        <taxon>Frankia</taxon>
    </lineage>
</organism>
<evidence type="ECO:0000313" key="1">
    <source>
        <dbReference type="EMBL" id="SNQ47538.1"/>
    </source>
</evidence>
<dbReference type="AlphaFoldDB" id="A0A2I2KPE2"/>
<evidence type="ECO:0000313" key="2">
    <source>
        <dbReference type="Proteomes" id="UP000234331"/>
    </source>
</evidence>